<keyword evidence="2" id="KW-0812">Transmembrane</keyword>
<evidence type="ECO:0000256" key="6">
    <source>
        <dbReference type="ARBA" id="ARBA00023180"/>
    </source>
</evidence>
<dbReference type="EMBL" id="JAPEUV010000041">
    <property type="protein sequence ID" value="KAJ4337177.1"/>
    <property type="molecule type" value="Genomic_DNA"/>
</dbReference>
<feature type="compositionally biased region" description="Low complexity" evidence="8">
    <location>
        <begin position="549"/>
        <end position="576"/>
    </location>
</feature>
<evidence type="ECO:0000256" key="9">
    <source>
        <dbReference type="SAM" id="SignalP"/>
    </source>
</evidence>
<feature type="domain" description="WSC" evidence="11">
    <location>
        <begin position="901"/>
        <end position="992"/>
    </location>
</feature>
<evidence type="ECO:0000259" key="11">
    <source>
        <dbReference type="PROSITE" id="PS51212"/>
    </source>
</evidence>
<dbReference type="GO" id="GO:0006979">
    <property type="term" value="P:response to oxidative stress"/>
    <property type="evidence" value="ECO:0007669"/>
    <property type="project" value="InterPro"/>
</dbReference>
<dbReference type="InterPro" id="IPR002889">
    <property type="entry name" value="WSC_carb-bd"/>
</dbReference>
<comment type="similarity">
    <text evidence="7">Belongs to the peroxidase family.</text>
</comment>
<feature type="compositionally biased region" description="Low complexity" evidence="8">
    <location>
        <begin position="526"/>
        <end position="539"/>
    </location>
</feature>
<proteinExistence type="inferred from homology"/>
<keyword evidence="13" id="KW-1185">Reference proteome</keyword>
<dbReference type="InterPro" id="IPR002016">
    <property type="entry name" value="Haem_peroxidase"/>
</dbReference>
<evidence type="ECO:0000256" key="5">
    <source>
        <dbReference type="ARBA" id="ARBA00023136"/>
    </source>
</evidence>
<comment type="caution">
    <text evidence="12">The sequence shown here is derived from an EMBL/GenBank/DDBJ whole genome shotgun (WGS) entry which is preliminary data.</text>
</comment>
<dbReference type="InterPro" id="IPR051836">
    <property type="entry name" value="Kremen_rcpt"/>
</dbReference>
<dbReference type="InterPro" id="IPR010255">
    <property type="entry name" value="Haem_peroxidase_sf"/>
</dbReference>
<feature type="domain" description="WSC" evidence="11">
    <location>
        <begin position="681"/>
        <end position="772"/>
    </location>
</feature>
<evidence type="ECO:0000313" key="12">
    <source>
        <dbReference type="EMBL" id="KAJ4337177.1"/>
    </source>
</evidence>
<dbReference type="PANTHER" id="PTHR24269:SF16">
    <property type="entry name" value="PROTEIN SLG1"/>
    <property type="match status" value="1"/>
</dbReference>
<dbReference type="SMART" id="SM00321">
    <property type="entry name" value="WSC"/>
    <property type="match status" value="4"/>
</dbReference>
<feature type="signal peptide" evidence="9">
    <location>
        <begin position="1"/>
        <end position="18"/>
    </location>
</feature>
<dbReference type="PANTHER" id="PTHR24269">
    <property type="entry name" value="KREMEN PROTEIN"/>
    <property type="match status" value="1"/>
</dbReference>
<feature type="chain" id="PRO_5040780519" description="Heme peroxidase" evidence="9">
    <location>
        <begin position="19"/>
        <end position="1010"/>
    </location>
</feature>
<keyword evidence="4" id="KW-1133">Transmembrane helix</keyword>
<dbReference type="PROSITE" id="PS50873">
    <property type="entry name" value="PEROXIDASE_4"/>
    <property type="match status" value="1"/>
</dbReference>
<evidence type="ECO:0000256" key="3">
    <source>
        <dbReference type="ARBA" id="ARBA00022729"/>
    </source>
</evidence>
<accession>A0A9W8X0J1</accession>
<feature type="region of interest" description="Disordered" evidence="8">
    <location>
        <begin position="526"/>
        <end position="581"/>
    </location>
</feature>
<dbReference type="SUPFAM" id="SSF48113">
    <property type="entry name" value="Heme-dependent peroxidases"/>
    <property type="match status" value="1"/>
</dbReference>
<evidence type="ECO:0000256" key="7">
    <source>
        <dbReference type="RuleBase" id="RU004241"/>
    </source>
</evidence>
<dbReference type="GO" id="GO:0005886">
    <property type="term" value="C:plasma membrane"/>
    <property type="evidence" value="ECO:0007669"/>
    <property type="project" value="TreeGrafter"/>
</dbReference>
<dbReference type="Pfam" id="PF01822">
    <property type="entry name" value="WSC"/>
    <property type="match status" value="4"/>
</dbReference>
<keyword evidence="6" id="KW-0325">Glycoprotein</keyword>
<gene>
    <name evidence="12" type="ORF">N0V87_004848</name>
</gene>
<dbReference type="GO" id="GO:0004601">
    <property type="term" value="F:peroxidase activity"/>
    <property type="evidence" value="ECO:0007669"/>
    <property type="project" value="InterPro"/>
</dbReference>
<evidence type="ECO:0000256" key="2">
    <source>
        <dbReference type="ARBA" id="ARBA00022692"/>
    </source>
</evidence>
<keyword evidence="5" id="KW-0472">Membrane</keyword>
<dbReference type="OrthoDB" id="5985073at2759"/>
<dbReference type="GO" id="GO:0020037">
    <property type="term" value="F:heme binding"/>
    <property type="evidence" value="ECO:0007669"/>
    <property type="project" value="InterPro"/>
</dbReference>
<organism evidence="12 13">
    <name type="scientific">Didymella glomerata</name>
    <dbReference type="NCBI Taxonomy" id="749621"/>
    <lineage>
        <taxon>Eukaryota</taxon>
        <taxon>Fungi</taxon>
        <taxon>Dikarya</taxon>
        <taxon>Ascomycota</taxon>
        <taxon>Pezizomycotina</taxon>
        <taxon>Dothideomycetes</taxon>
        <taxon>Pleosporomycetidae</taxon>
        <taxon>Pleosporales</taxon>
        <taxon>Pleosporineae</taxon>
        <taxon>Didymellaceae</taxon>
        <taxon>Didymella</taxon>
    </lineage>
</organism>
<evidence type="ECO:0000259" key="10">
    <source>
        <dbReference type="PROSITE" id="PS50873"/>
    </source>
</evidence>
<dbReference type="Proteomes" id="UP001140562">
    <property type="component" value="Unassembled WGS sequence"/>
</dbReference>
<feature type="domain" description="WSC" evidence="11">
    <location>
        <begin position="578"/>
        <end position="669"/>
    </location>
</feature>
<dbReference type="Gene3D" id="1.10.520.10">
    <property type="match status" value="1"/>
</dbReference>
<feature type="domain" description="Plant heme peroxidase family profile" evidence="10">
    <location>
        <begin position="119"/>
        <end position="340"/>
    </location>
</feature>
<dbReference type="PROSITE" id="PS51212">
    <property type="entry name" value="WSC"/>
    <property type="match status" value="4"/>
</dbReference>
<evidence type="ECO:0000313" key="13">
    <source>
        <dbReference type="Proteomes" id="UP001140562"/>
    </source>
</evidence>
<dbReference type="AlphaFoldDB" id="A0A9W8X0J1"/>
<dbReference type="PRINTS" id="PR00458">
    <property type="entry name" value="PEROXIDASE"/>
</dbReference>
<feature type="domain" description="WSC" evidence="11">
    <location>
        <begin position="795"/>
        <end position="888"/>
    </location>
</feature>
<evidence type="ECO:0000256" key="4">
    <source>
        <dbReference type="ARBA" id="ARBA00022989"/>
    </source>
</evidence>
<evidence type="ECO:0008006" key="14">
    <source>
        <dbReference type="Google" id="ProtNLM"/>
    </source>
</evidence>
<sequence length="1010" mass="105640">MLWTTAAFGALFSAGVAAAPTWPASTDELEDLLFVNSGYRARGFASPVIPCANGDGVDRNSAAEWIRTGFHDMASANANQGTGGVDGSLLYELGSAEHAGAAFRNTLARYAPFYSSRTSLADLIAAGVYSATRSCGGPAVPVRGGRKDAGGAGPNAQVPDAANAIGIFRNQFTRMGIAGVNNTEMIQLVACGHTLGGVHAAEQPQIIDSGTFPNNYAHFDTSVATFDNKIATEFLSGNTKNPMVFGKAYRADNRGRDSDRRIYNSDGNYTMQAMQDPQTFNSMCKAVFQKMIEIVPKSVILTDVITPYDVKPYDIQLTLLDGGASLGFTGEIRVRTNSGSISKVQLIYKDRTGASAPAPIDTTVEGTASGFDDTFAFYGFSATLSAETSISSFSIVVTSGGSSQTFTNNDNGYAVNDAVIFQAPQSCADGSGELTIAAAIRGDDTPSVQVVAKVPRASPTPVASLSTASVTMSSPTSVGFYKLYSADLSGSSANAAMFGVFAGTGSDNFKTISNLATACKPFNTVAPTPTTSSTSTPLSTPTPTPSIPSTPTTSAGATSNLSSTSSSSTPTPSTPSVPLNYQGCFTEPSGARALSPAELKNDDMTVESCATFCNPYQFFGLEYGRECYCGNTLNTNSGSTSASDCNMPCKGDSTQTCGGGQRLSVYKTVGWSPPVNEAINGYDYFGCYSELESGRTLSDDGTSSGGMTAQQCSAFCKGSAFFGLENGNECHCGSRLNDGSAPQPEGDCSLLCPGNMKTLCGASQRLNVYKNKTPPTSTSAAPIPAPTSNKPSVSGYTYTGCIVDTLNPRPLSAKMTSSSDNSYESCASFCSGYLYFGVEYSNECYCSWVLPTAPAPETEADTDCNMPCAGTSTQFCGGPNRMTVFKSNANIAVPSNPTITDYGYKGCYTDDVYNRVLTTSKPGDDSMTVQKCASACAGSHYFGTQYGRECYCGDSFAGDTKIVDQGECSMKCGGNGGQFCGAWARLSLYESMEHVNSTASGETPMDPSFR</sequence>
<dbReference type="Pfam" id="PF00141">
    <property type="entry name" value="peroxidase"/>
    <property type="match status" value="1"/>
</dbReference>
<reference evidence="12" key="1">
    <citation type="submission" date="2022-10" db="EMBL/GenBank/DDBJ databases">
        <title>Tapping the CABI collections for fungal endophytes: first genome assemblies for Collariella, Neodidymelliopsis, Ascochyta clinopodiicola, Didymella pomorum, Didymosphaeria variabile, Neocosmospora piperis and Neocucurbitaria cava.</title>
        <authorList>
            <person name="Hill R."/>
        </authorList>
    </citation>
    <scope>NUCLEOTIDE SEQUENCE</scope>
    <source>
        <strain evidence="12">IMI 360193</strain>
    </source>
</reference>
<name>A0A9W8X0J1_9PLEO</name>
<comment type="subcellular location">
    <subcellularLocation>
        <location evidence="1">Membrane</location>
        <topology evidence="1">Single-pass membrane protein</topology>
    </subcellularLocation>
</comment>
<protein>
    <recommendedName>
        <fullName evidence="14">Heme peroxidase</fullName>
    </recommendedName>
</protein>
<keyword evidence="3 9" id="KW-0732">Signal</keyword>
<evidence type="ECO:0000256" key="8">
    <source>
        <dbReference type="SAM" id="MobiDB-lite"/>
    </source>
</evidence>
<evidence type="ECO:0000256" key="1">
    <source>
        <dbReference type="ARBA" id="ARBA00004167"/>
    </source>
</evidence>